<evidence type="ECO:0000259" key="15">
    <source>
        <dbReference type="Pfam" id="PF05173"/>
    </source>
</evidence>
<evidence type="ECO:0000256" key="6">
    <source>
        <dbReference type="ARBA" id="ARBA00023002"/>
    </source>
</evidence>
<evidence type="ECO:0000256" key="7">
    <source>
        <dbReference type="ARBA" id="ARBA00023027"/>
    </source>
</evidence>
<dbReference type="HAMAP" id="MF_00102">
    <property type="entry name" value="DapB"/>
    <property type="match status" value="1"/>
</dbReference>
<organism evidence="16 17">
    <name type="scientific">Actinotignum schaalii FB123-CNA-2</name>
    <dbReference type="NCBI Taxonomy" id="883067"/>
    <lineage>
        <taxon>Bacteria</taxon>
        <taxon>Bacillati</taxon>
        <taxon>Actinomycetota</taxon>
        <taxon>Actinomycetes</taxon>
        <taxon>Actinomycetales</taxon>
        <taxon>Actinomycetaceae</taxon>
        <taxon>Actinotignum</taxon>
    </lineage>
</organism>
<dbReference type="GO" id="GO:0008839">
    <property type="term" value="F:4-hydroxy-tetrahydrodipicolinate reductase"/>
    <property type="evidence" value="ECO:0007669"/>
    <property type="project" value="UniProtKB-UniRule"/>
</dbReference>
<evidence type="ECO:0000256" key="13">
    <source>
        <dbReference type="HAMAP-Rule" id="MF_00102"/>
    </source>
</evidence>
<keyword evidence="6 13" id="KW-0560">Oxidoreductase</keyword>
<keyword evidence="4 13" id="KW-0521">NADP</keyword>
<evidence type="ECO:0000256" key="2">
    <source>
        <dbReference type="ARBA" id="ARBA00022490"/>
    </source>
</evidence>
<dbReference type="FunFam" id="3.30.360.10:FF:000009">
    <property type="entry name" value="4-hydroxy-tetrahydrodipicolinate reductase"/>
    <property type="match status" value="1"/>
</dbReference>
<comment type="caution">
    <text evidence="16">The sequence shown here is derived from an EMBL/GenBank/DDBJ whole genome shotgun (WGS) entry which is preliminary data.</text>
</comment>
<dbReference type="EC" id="1.17.1.8" evidence="10 13"/>
<evidence type="ECO:0000256" key="5">
    <source>
        <dbReference type="ARBA" id="ARBA00022915"/>
    </source>
</evidence>
<feature type="binding site" evidence="13">
    <location>
        <begin position="80"/>
        <end position="82"/>
    </location>
    <ligand>
        <name>NAD(+)</name>
        <dbReference type="ChEBI" id="CHEBI:57540"/>
    </ligand>
</feature>
<dbReference type="UniPathway" id="UPA00034">
    <property type="reaction ID" value="UER00018"/>
</dbReference>
<dbReference type="SUPFAM" id="SSF55347">
    <property type="entry name" value="Glyceraldehyde-3-phosphate dehydrogenase-like, C-terminal domain"/>
    <property type="match status" value="1"/>
</dbReference>
<evidence type="ECO:0000256" key="9">
    <source>
        <dbReference type="ARBA" id="ARBA00037922"/>
    </source>
</evidence>
<keyword evidence="3 13" id="KW-0028">Amino-acid biosynthesis</keyword>
<comment type="function">
    <text evidence="13">Catalyzes the conversion of 4-hydroxy-tetrahydrodipicolinate (HTPA) to tetrahydrodipicolinate.</text>
</comment>
<dbReference type="CDD" id="cd02274">
    <property type="entry name" value="DHDPR_N"/>
    <property type="match status" value="1"/>
</dbReference>
<evidence type="ECO:0000256" key="1">
    <source>
        <dbReference type="ARBA" id="ARBA00006642"/>
    </source>
</evidence>
<comment type="catalytic activity">
    <reaction evidence="11 13">
        <text>(S)-2,3,4,5-tetrahydrodipicolinate + NADP(+) + H2O = (2S,4S)-4-hydroxy-2,3,4,5-tetrahydrodipicolinate + NADPH + H(+)</text>
        <dbReference type="Rhea" id="RHEA:35331"/>
        <dbReference type="ChEBI" id="CHEBI:15377"/>
        <dbReference type="ChEBI" id="CHEBI:15378"/>
        <dbReference type="ChEBI" id="CHEBI:16845"/>
        <dbReference type="ChEBI" id="CHEBI:57783"/>
        <dbReference type="ChEBI" id="CHEBI:58349"/>
        <dbReference type="ChEBI" id="CHEBI:67139"/>
        <dbReference type="EC" id="1.17.1.8"/>
    </reaction>
</comment>
<dbReference type="Pfam" id="PF01113">
    <property type="entry name" value="DapB_N"/>
    <property type="match status" value="1"/>
</dbReference>
<dbReference type="PIRSF" id="PIRSF000161">
    <property type="entry name" value="DHPR"/>
    <property type="match status" value="1"/>
</dbReference>
<keyword evidence="5 13" id="KW-0220">Diaminopimelate biosynthesis</keyword>
<evidence type="ECO:0000256" key="11">
    <source>
        <dbReference type="ARBA" id="ARBA00049080"/>
    </source>
</evidence>
<dbReference type="GO" id="GO:0051287">
    <property type="term" value="F:NAD binding"/>
    <property type="evidence" value="ECO:0007669"/>
    <property type="project" value="UniProtKB-UniRule"/>
</dbReference>
<dbReference type="PANTHER" id="PTHR20836">
    <property type="entry name" value="DIHYDRODIPICOLINATE REDUCTASE"/>
    <property type="match status" value="1"/>
</dbReference>
<evidence type="ECO:0000256" key="10">
    <source>
        <dbReference type="ARBA" id="ARBA00038983"/>
    </source>
</evidence>
<gene>
    <name evidence="13" type="primary">dapB</name>
    <name evidence="16" type="ORF">HMPREF9237_00889</name>
</gene>
<keyword evidence="8 13" id="KW-0457">Lysine biosynthesis</keyword>
<dbReference type="SUPFAM" id="SSF51735">
    <property type="entry name" value="NAD(P)-binding Rossmann-fold domains"/>
    <property type="match status" value="1"/>
</dbReference>
<comment type="subcellular location">
    <subcellularLocation>
        <location evidence="13">Cytoplasm</location>
    </subcellularLocation>
</comment>
<feature type="active site" description="Proton donor/acceptor" evidence="13">
    <location>
        <position position="136"/>
    </location>
</feature>
<dbReference type="Pfam" id="PF05173">
    <property type="entry name" value="DapB_C"/>
    <property type="match status" value="1"/>
</dbReference>
<dbReference type="InterPro" id="IPR022663">
    <property type="entry name" value="DapB_C"/>
</dbReference>
<name>S2VLM0_9ACTO</name>
<dbReference type="PANTHER" id="PTHR20836:SF0">
    <property type="entry name" value="4-HYDROXY-TETRAHYDRODIPICOLINATE REDUCTASE 1, CHLOROPLASTIC-RELATED"/>
    <property type="match status" value="1"/>
</dbReference>
<dbReference type="GO" id="GO:0016726">
    <property type="term" value="F:oxidoreductase activity, acting on CH or CH2 groups, NAD or NADP as acceptor"/>
    <property type="evidence" value="ECO:0007669"/>
    <property type="project" value="UniProtKB-UniRule"/>
</dbReference>
<feature type="binding site" evidence="13">
    <location>
        <position position="137"/>
    </location>
    <ligand>
        <name>(S)-2,3,4,5-tetrahydrodipicolinate</name>
        <dbReference type="ChEBI" id="CHEBI:16845"/>
    </ligand>
</feature>
<keyword evidence="7 13" id="KW-0520">NAD</keyword>
<dbReference type="InterPro" id="IPR022664">
    <property type="entry name" value="DapB_N_CS"/>
</dbReference>
<accession>S2VLM0</accession>
<proteinExistence type="inferred from homology"/>
<dbReference type="EMBL" id="AGWM01000010">
    <property type="protein sequence ID" value="EPD26955.1"/>
    <property type="molecule type" value="Genomic_DNA"/>
</dbReference>
<dbReference type="Proteomes" id="UP000014393">
    <property type="component" value="Unassembled WGS sequence"/>
</dbReference>
<feature type="binding site" evidence="13">
    <location>
        <position position="36"/>
    </location>
    <ligand>
        <name>NADP(+)</name>
        <dbReference type="ChEBI" id="CHEBI:58349"/>
    </ligand>
</feature>
<dbReference type="GO" id="GO:0009089">
    <property type="term" value="P:lysine biosynthetic process via diaminopimelate"/>
    <property type="evidence" value="ECO:0007669"/>
    <property type="project" value="UniProtKB-UniRule"/>
</dbReference>
<comment type="subunit">
    <text evidence="13">Homotetramer.</text>
</comment>
<keyword evidence="2 13" id="KW-0963">Cytoplasm</keyword>
<feature type="active site" description="Proton donor" evidence="13">
    <location>
        <position position="140"/>
    </location>
</feature>
<feature type="binding site" evidence="13">
    <location>
        <begin position="106"/>
        <end position="109"/>
    </location>
    <ligand>
        <name>NAD(+)</name>
        <dbReference type="ChEBI" id="CHEBI:57540"/>
    </ligand>
</feature>
<evidence type="ECO:0000256" key="12">
    <source>
        <dbReference type="ARBA" id="ARBA00049396"/>
    </source>
</evidence>
<feature type="domain" description="Dihydrodipicolinate reductase N-terminal" evidence="14">
    <location>
        <begin position="6"/>
        <end position="109"/>
    </location>
</feature>
<comment type="caution">
    <text evidence="13">Lacks conserved residue(s) required for the propagation of feature annotation.</text>
</comment>
<feature type="binding site" evidence="13">
    <location>
        <begin position="12"/>
        <end position="17"/>
    </location>
    <ligand>
        <name>NAD(+)</name>
        <dbReference type="ChEBI" id="CHEBI:57540"/>
    </ligand>
</feature>
<dbReference type="GO" id="GO:0019877">
    <property type="term" value="P:diaminopimelate biosynthetic process"/>
    <property type="evidence" value="ECO:0007669"/>
    <property type="project" value="UniProtKB-UniRule"/>
</dbReference>
<dbReference type="InterPro" id="IPR000846">
    <property type="entry name" value="DapB_N"/>
</dbReference>
<evidence type="ECO:0000259" key="14">
    <source>
        <dbReference type="Pfam" id="PF01113"/>
    </source>
</evidence>
<evidence type="ECO:0000256" key="8">
    <source>
        <dbReference type="ARBA" id="ARBA00023154"/>
    </source>
</evidence>
<comment type="similarity">
    <text evidence="1 13">Belongs to the DapB family.</text>
</comment>
<dbReference type="PATRIC" id="fig|883067.3.peg.873"/>
<keyword evidence="17" id="KW-1185">Reference proteome</keyword>
<feature type="domain" description="Dihydrodipicolinate reductase C-terminal" evidence="15">
    <location>
        <begin position="113"/>
        <end position="244"/>
    </location>
</feature>
<dbReference type="AlphaFoldDB" id="S2VLM0"/>
<dbReference type="InterPro" id="IPR036291">
    <property type="entry name" value="NAD(P)-bd_dom_sf"/>
</dbReference>
<dbReference type="eggNOG" id="COG0289">
    <property type="taxonomic scope" value="Bacteria"/>
</dbReference>
<dbReference type="PROSITE" id="PS01298">
    <property type="entry name" value="DAPB"/>
    <property type="match status" value="1"/>
</dbReference>
<dbReference type="Gene3D" id="3.40.50.720">
    <property type="entry name" value="NAD(P)-binding Rossmann-like Domain"/>
    <property type="match status" value="1"/>
</dbReference>
<comment type="pathway">
    <text evidence="9 13">Amino-acid biosynthesis; L-lysine biosynthesis via DAP pathway; (S)-tetrahydrodipicolinate from L-aspartate: step 4/4.</text>
</comment>
<dbReference type="HOGENOM" id="CLU_047479_0_1_11"/>
<reference evidence="16 17" key="1">
    <citation type="submission" date="2013-05" db="EMBL/GenBank/DDBJ databases">
        <title>The Genome Sequence of Actinobaculum schaalii FB123-CNA2.</title>
        <authorList>
            <consortium name="The Broad Institute Genomics Platform"/>
            <person name="Earl A."/>
            <person name="Ward D."/>
            <person name="Feldgarden M."/>
            <person name="Gevers D."/>
            <person name="Saerens B."/>
            <person name="Vaneechoutte M."/>
            <person name="Walker B."/>
            <person name="Young S."/>
            <person name="Zeng Q."/>
            <person name="Gargeya S."/>
            <person name="Fitzgerald M."/>
            <person name="Haas B."/>
            <person name="Abouelleil A."/>
            <person name="Allen A.W."/>
            <person name="Alvarado L."/>
            <person name="Arachchi H.M."/>
            <person name="Berlin A.M."/>
            <person name="Chapman S.B."/>
            <person name="Gainer-Dewar J."/>
            <person name="Goldberg J."/>
            <person name="Griggs A."/>
            <person name="Gujja S."/>
            <person name="Hansen M."/>
            <person name="Howarth C."/>
            <person name="Imamovic A."/>
            <person name="Ireland A."/>
            <person name="Larimer J."/>
            <person name="McCowan C."/>
            <person name="Murphy C."/>
            <person name="Pearson M."/>
            <person name="Poon T.W."/>
            <person name="Priest M."/>
            <person name="Roberts A."/>
            <person name="Saif S."/>
            <person name="Shea T."/>
            <person name="Sisk P."/>
            <person name="Sykes S."/>
            <person name="Wortman J."/>
            <person name="Nusbaum C."/>
            <person name="Birren B."/>
        </authorList>
    </citation>
    <scope>NUCLEOTIDE SEQUENCE [LARGE SCALE GENOMIC DNA]</scope>
    <source>
        <strain evidence="16 17">FB123-CNA-2</strain>
    </source>
</reference>
<evidence type="ECO:0000256" key="4">
    <source>
        <dbReference type="ARBA" id="ARBA00022857"/>
    </source>
</evidence>
<comment type="catalytic activity">
    <reaction evidence="12 13">
        <text>(S)-2,3,4,5-tetrahydrodipicolinate + NAD(+) + H2O = (2S,4S)-4-hydroxy-2,3,4,5-tetrahydrodipicolinate + NADH + H(+)</text>
        <dbReference type="Rhea" id="RHEA:35323"/>
        <dbReference type="ChEBI" id="CHEBI:15377"/>
        <dbReference type="ChEBI" id="CHEBI:15378"/>
        <dbReference type="ChEBI" id="CHEBI:16845"/>
        <dbReference type="ChEBI" id="CHEBI:57540"/>
        <dbReference type="ChEBI" id="CHEBI:57945"/>
        <dbReference type="ChEBI" id="CHEBI:67139"/>
        <dbReference type="EC" id="1.17.1.8"/>
    </reaction>
</comment>
<dbReference type="GO" id="GO:0050661">
    <property type="term" value="F:NADP binding"/>
    <property type="evidence" value="ECO:0007669"/>
    <property type="project" value="UniProtKB-UniRule"/>
</dbReference>
<comment type="caution">
    <text evidence="13">Was originally thought to be a dihydrodipicolinate reductase (DHDPR), catalyzing the conversion of dihydrodipicolinate to tetrahydrodipicolinate. However, it was shown in E.coli that the substrate of the enzymatic reaction is not dihydrodipicolinate (DHDP) but in fact (2S,4S)-4-hydroxy-2,3,4,5-tetrahydrodipicolinic acid (HTPA), the product released by the DapA-catalyzed reaction.</text>
</comment>
<sequence length="251" mass="26230">MDGMTINVAVIGAAGRMGSTVCTAVTDAPDMNLTARITKDDPINAQTLAGATVGVDFTVPDATEDTVRALLTNGCHAVVGATGWTPEKIARIETVAKETGRHVLIAPNFGLSAVLTMMFAEMAAPYFESVEVVEMHHPDKVDAPSGTARATAEKIAAARAAAGCAPAPDATTGPAPARGEKIAGIPVHAVRLRGLNAHETVLLGNPGEQLALRQDSFTRESFMPGVLLAIRGIDQHPGVQVGLEQYMSWER</sequence>
<dbReference type="NCBIfam" id="TIGR00036">
    <property type="entry name" value="dapB"/>
    <property type="match status" value="1"/>
</dbReference>
<dbReference type="STRING" id="59505.FB03_00760"/>
<dbReference type="InterPro" id="IPR023940">
    <property type="entry name" value="DHDPR_bac"/>
</dbReference>
<evidence type="ECO:0000256" key="3">
    <source>
        <dbReference type="ARBA" id="ARBA00022605"/>
    </source>
</evidence>
<protein>
    <recommendedName>
        <fullName evidence="10 13">4-hydroxy-tetrahydrodipicolinate reductase</fullName>
        <shortName evidence="13">HTPA reductase</shortName>
        <ecNumber evidence="10 13">1.17.1.8</ecNumber>
    </recommendedName>
</protein>
<dbReference type="GO" id="GO:0005829">
    <property type="term" value="C:cytosol"/>
    <property type="evidence" value="ECO:0007669"/>
    <property type="project" value="TreeGrafter"/>
</dbReference>
<evidence type="ECO:0000313" key="16">
    <source>
        <dbReference type="EMBL" id="EPD26955.1"/>
    </source>
</evidence>
<dbReference type="Gene3D" id="3.30.360.10">
    <property type="entry name" value="Dihydrodipicolinate Reductase, domain 2"/>
    <property type="match status" value="1"/>
</dbReference>
<evidence type="ECO:0000313" key="17">
    <source>
        <dbReference type="Proteomes" id="UP000014393"/>
    </source>
</evidence>
<feature type="binding site" evidence="13">
    <location>
        <begin position="146"/>
        <end position="147"/>
    </location>
    <ligand>
        <name>(S)-2,3,4,5-tetrahydrodipicolinate</name>
        <dbReference type="ChEBI" id="CHEBI:16845"/>
    </ligand>
</feature>